<sequence>MGCDGASALAKRRLKLQSVSTFPRSGQHGLNPCRSFHRHVMKLLVPDRLSTTKPNKELQMSGEAENSVKTAILPVQNPSAAEQAATASVLEDMQKANLETRQPEPAAVLFSWELDPPELAKLISEVMTLPMVLLSTGISLTYSLWLSSLLPARGTIGSIRQSGDYA</sequence>
<evidence type="ECO:0000313" key="2">
    <source>
        <dbReference type="Proteomes" id="UP000194159"/>
    </source>
</evidence>
<proteinExistence type="predicted"/>
<dbReference type="EMBL" id="CP020906">
    <property type="protein sequence ID" value="ARQ10718.1"/>
    <property type="molecule type" value="Genomic_DNA"/>
</dbReference>
<protein>
    <submittedName>
        <fullName evidence="1">Uncharacterized protein</fullName>
    </submittedName>
</protein>
<dbReference type="Proteomes" id="UP000194159">
    <property type="component" value="Chromosome"/>
</dbReference>
<organism evidence="1 2">
    <name type="scientific">Rhizobium etli</name>
    <dbReference type="NCBI Taxonomy" id="29449"/>
    <lineage>
        <taxon>Bacteria</taxon>
        <taxon>Pseudomonadati</taxon>
        <taxon>Pseudomonadota</taxon>
        <taxon>Alphaproteobacteria</taxon>
        <taxon>Hyphomicrobiales</taxon>
        <taxon>Rhizobiaceae</taxon>
        <taxon>Rhizobium/Agrobacterium group</taxon>
        <taxon>Rhizobium</taxon>
    </lineage>
</organism>
<accession>A0AAN1BGN1</accession>
<evidence type="ECO:0000313" key="1">
    <source>
        <dbReference type="EMBL" id="ARQ10718.1"/>
    </source>
</evidence>
<reference evidence="1 2" key="1">
    <citation type="submission" date="2017-04" db="EMBL/GenBank/DDBJ databases">
        <title>Complete genome sequences of Rhizobium genomic linages associated to common bean (phaseolus vulgaris).</title>
        <authorList>
            <person name="Santamaria R.I."/>
            <person name="Bustos P."/>
            <person name="Perez-Carrascal O."/>
            <person name="Martinez-Flores I."/>
            <person name="Juarez S."/>
            <person name="Lozano L."/>
            <person name="Miranda F."/>
            <person name="Vinuesa P."/>
            <person name="Martinez-Romero E."/>
            <person name="Cevallos M.A."/>
            <person name="Romero D."/>
            <person name="Davila G."/>
            <person name="Gonzalez V."/>
        </authorList>
    </citation>
    <scope>NUCLEOTIDE SEQUENCE [LARGE SCALE GENOMIC DNA]</scope>
    <source>
        <strain evidence="1 2">NXC12</strain>
    </source>
</reference>
<gene>
    <name evidence="1" type="ORF">NXC12_CH02710</name>
</gene>
<dbReference type="AlphaFoldDB" id="A0AAN1BGN1"/>
<name>A0AAN1BGN1_RHIET</name>